<sequence>MLAGHDEEMPLTPTDVETALDWGTAVARRSSEVPRRRRLWPRSRGFLVGEGAVFIESVAAGPWSRHPLFLHRWTAESVLTPSAEPRRSSGCGLDVLLPGPRRSDDAFRFRGFLLAERPAGERRSVVVQQRRQPGVPNPLVAGLELQATLVGQIPLVVPRVLDVGALDHGTVRLDWAVEEMLDGHPVPLEGTGDALAEAVQLLQETWIRTGTRHLPLRAGQRDRALAGWTALVADPPPGGWPADVDAGALTARVVALLGDGRGLTVGVTHGDPSVGNMLRMPDGGLALVDWEFAARRHVAHDVAKVIRSAPDPVVFAGELGCAATLRTRMESTGALPWPLQVAAALLVFLGEWRPRHARSVSRGRGEHAARGLRTAVRLVDVLTG</sequence>
<dbReference type="SUPFAM" id="SSF56112">
    <property type="entry name" value="Protein kinase-like (PK-like)"/>
    <property type="match status" value="1"/>
</dbReference>
<dbReference type="AlphaFoldDB" id="A0A1G7F371"/>
<gene>
    <name evidence="2" type="ORF">SAMN04489747_4130</name>
</gene>
<dbReference type="GO" id="GO:0016740">
    <property type="term" value="F:transferase activity"/>
    <property type="evidence" value="ECO:0007669"/>
    <property type="project" value="UniProtKB-KW"/>
</dbReference>
<dbReference type="STRING" id="675864.SAMN04489747_4130"/>
<feature type="domain" description="Aminoglycoside phosphotransferase" evidence="1">
    <location>
        <begin position="125"/>
        <end position="311"/>
    </location>
</feature>
<dbReference type="Gene3D" id="3.90.1200.10">
    <property type="match status" value="1"/>
</dbReference>
<accession>A0A1G7F371</accession>
<protein>
    <submittedName>
        <fullName evidence="2">Phosphotransferase enzyme family protein</fullName>
    </submittedName>
</protein>
<dbReference type="Pfam" id="PF01636">
    <property type="entry name" value="APH"/>
    <property type="match status" value="1"/>
</dbReference>
<dbReference type="Proteomes" id="UP000198546">
    <property type="component" value="Chromosome i"/>
</dbReference>
<evidence type="ECO:0000313" key="2">
    <source>
        <dbReference type="EMBL" id="SDE70349.1"/>
    </source>
</evidence>
<evidence type="ECO:0000259" key="1">
    <source>
        <dbReference type="Pfam" id="PF01636"/>
    </source>
</evidence>
<keyword evidence="2" id="KW-0808">Transferase</keyword>
<dbReference type="InterPro" id="IPR011009">
    <property type="entry name" value="Kinase-like_dom_sf"/>
</dbReference>
<name>A0A1G7F371_9ACTN</name>
<organism evidence="2 3">
    <name type="scientific">Auraticoccus monumenti</name>
    <dbReference type="NCBI Taxonomy" id="675864"/>
    <lineage>
        <taxon>Bacteria</taxon>
        <taxon>Bacillati</taxon>
        <taxon>Actinomycetota</taxon>
        <taxon>Actinomycetes</taxon>
        <taxon>Propionibacteriales</taxon>
        <taxon>Propionibacteriaceae</taxon>
        <taxon>Auraticoccus</taxon>
    </lineage>
</organism>
<evidence type="ECO:0000313" key="3">
    <source>
        <dbReference type="Proteomes" id="UP000198546"/>
    </source>
</evidence>
<proteinExistence type="predicted"/>
<dbReference type="InterPro" id="IPR002575">
    <property type="entry name" value="Aminoglycoside_PTrfase"/>
</dbReference>
<keyword evidence="3" id="KW-1185">Reference proteome</keyword>
<dbReference type="EMBL" id="LT629688">
    <property type="protein sequence ID" value="SDE70349.1"/>
    <property type="molecule type" value="Genomic_DNA"/>
</dbReference>
<reference evidence="2 3" key="1">
    <citation type="submission" date="2016-10" db="EMBL/GenBank/DDBJ databases">
        <authorList>
            <person name="de Groot N.N."/>
        </authorList>
    </citation>
    <scope>NUCLEOTIDE SEQUENCE [LARGE SCALE GENOMIC DNA]</scope>
    <source>
        <strain evidence="2 3">MON 2.2</strain>
    </source>
</reference>